<evidence type="ECO:0000256" key="6">
    <source>
        <dbReference type="SAM" id="Coils"/>
    </source>
</evidence>
<feature type="region of interest" description="Disordered" evidence="7">
    <location>
        <begin position="846"/>
        <end position="873"/>
    </location>
</feature>
<dbReference type="Gene3D" id="2.120.10.80">
    <property type="entry name" value="Kelch-type beta propeller"/>
    <property type="match status" value="2"/>
</dbReference>
<feature type="compositionally biased region" description="Polar residues" evidence="7">
    <location>
        <begin position="1128"/>
        <end position="1138"/>
    </location>
</feature>
<keyword evidence="5 6" id="KW-0175">Coiled coil</keyword>
<evidence type="ECO:0000256" key="7">
    <source>
        <dbReference type="SAM" id="MobiDB-lite"/>
    </source>
</evidence>
<feature type="compositionally biased region" description="Polar residues" evidence="7">
    <location>
        <begin position="19"/>
        <end position="42"/>
    </location>
</feature>
<evidence type="ECO:0000256" key="2">
    <source>
        <dbReference type="ARBA" id="ARBA00022441"/>
    </source>
</evidence>
<feature type="region of interest" description="Disordered" evidence="7">
    <location>
        <begin position="467"/>
        <end position="610"/>
    </location>
</feature>
<evidence type="ECO:0000256" key="3">
    <source>
        <dbReference type="ARBA" id="ARBA00022490"/>
    </source>
</evidence>
<reference evidence="8" key="1">
    <citation type="submission" date="2023-06" db="EMBL/GenBank/DDBJ databases">
        <authorList>
            <consortium name="Lawrence Berkeley National Laboratory"/>
            <person name="Ahrendt S."/>
            <person name="Sahu N."/>
            <person name="Indic B."/>
            <person name="Wong-Bajracharya J."/>
            <person name="Merenyi Z."/>
            <person name="Ke H.-M."/>
            <person name="Monk M."/>
            <person name="Kocsube S."/>
            <person name="Drula E."/>
            <person name="Lipzen A."/>
            <person name="Balint B."/>
            <person name="Henrissat B."/>
            <person name="Andreopoulos B."/>
            <person name="Martin F.M."/>
            <person name="Harder C.B."/>
            <person name="Rigling D."/>
            <person name="Ford K.L."/>
            <person name="Foster G.D."/>
            <person name="Pangilinan J."/>
            <person name="Papanicolaou A."/>
            <person name="Barry K."/>
            <person name="LaButti K."/>
            <person name="Viragh M."/>
            <person name="Koriabine M."/>
            <person name="Yan M."/>
            <person name="Riley R."/>
            <person name="Champramary S."/>
            <person name="Plett K.L."/>
            <person name="Tsai I.J."/>
            <person name="Slot J."/>
            <person name="Sipos G."/>
            <person name="Plett J."/>
            <person name="Nagy L.G."/>
            <person name="Grigoriev I.V."/>
        </authorList>
    </citation>
    <scope>NUCLEOTIDE SEQUENCE</scope>
    <source>
        <strain evidence="8">ICMP 16352</strain>
    </source>
</reference>
<keyword evidence="9" id="KW-1185">Reference proteome</keyword>
<comment type="subcellular location">
    <subcellularLocation>
        <location evidence="1">Cytoplasm</location>
    </subcellularLocation>
</comment>
<feature type="compositionally biased region" description="Basic and acidic residues" evidence="7">
    <location>
        <begin position="1458"/>
        <end position="1467"/>
    </location>
</feature>
<evidence type="ECO:0000256" key="5">
    <source>
        <dbReference type="ARBA" id="ARBA00023054"/>
    </source>
</evidence>
<comment type="caution">
    <text evidence="8">The sequence shown here is derived from an EMBL/GenBank/DDBJ whole genome shotgun (WGS) entry which is preliminary data.</text>
</comment>
<dbReference type="Pfam" id="PF24681">
    <property type="entry name" value="Kelch_KLHDC2_KLHL20_DRC7"/>
    <property type="match status" value="1"/>
</dbReference>
<gene>
    <name evidence="8" type="ORF">IW261DRAFT_1562906</name>
</gene>
<protein>
    <submittedName>
        <fullName evidence="8">Uncharacterized protein</fullName>
    </submittedName>
</protein>
<feature type="coiled-coil region" evidence="6">
    <location>
        <begin position="880"/>
        <end position="967"/>
    </location>
</feature>
<feature type="compositionally biased region" description="Basic and acidic residues" evidence="7">
    <location>
        <begin position="554"/>
        <end position="563"/>
    </location>
</feature>
<feature type="region of interest" description="Disordered" evidence="7">
    <location>
        <begin position="1"/>
        <end position="60"/>
    </location>
</feature>
<dbReference type="PANTHER" id="PTHR23244:SF456">
    <property type="entry name" value="MULTIPLE EPIDERMAL GROWTH FACTOR-LIKE DOMAINS PROTEIN 8"/>
    <property type="match status" value="1"/>
</dbReference>
<feature type="compositionally biased region" description="Polar residues" evidence="7">
    <location>
        <begin position="591"/>
        <end position="610"/>
    </location>
</feature>
<feature type="region of interest" description="Disordered" evidence="7">
    <location>
        <begin position="1247"/>
        <end position="1298"/>
    </location>
</feature>
<evidence type="ECO:0000313" key="8">
    <source>
        <dbReference type="EMBL" id="KAK0481608.1"/>
    </source>
</evidence>
<feature type="region of interest" description="Disordered" evidence="7">
    <location>
        <begin position="1179"/>
        <end position="1207"/>
    </location>
</feature>
<feature type="coiled-coil region" evidence="6">
    <location>
        <begin position="782"/>
        <end position="844"/>
    </location>
</feature>
<dbReference type="InterPro" id="IPR015915">
    <property type="entry name" value="Kelch-typ_b-propeller"/>
</dbReference>
<dbReference type="FunFam" id="2.120.10.80:FF:000049">
    <property type="entry name" value="Cell polarity protein (Tea1)"/>
    <property type="match status" value="1"/>
</dbReference>
<dbReference type="SUPFAM" id="SSF117281">
    <property type="entry name" value="Kelch motif"/>
    <property type="match status" value="1"/>
</dbReference>
<evidence type="ECO:0000256" key="1">
    <source>
        <dbReference type="ARBA" id="ARBA00004496"/>
    </source>
</evidence>
<feature type="region of interest" description="Disordered" evidence="7">
    <location>
        <begin position="1121"/>
        <end position="1140"/>
    </location>
</feature>
<evidence type="ECO:0000256" key="4">
    <source>
        <dbReference type="ARBA" id="ARBA00022737"/>
    </source>
</evidence>
<name>A0AA39PCA4_9AGAR</name>
<feature type="compositionally biased region" description="Polar residues" evidence="7">
    <location>
        <begin position="491"/>
        <end position="520"/>
    </location>
</feature>
<keyword evidence="2" id="KW-0880">Kelch repeat</keyword>
<accession>A0AA39PCA4</accession>
<dbReference type="SUPFAM" id="SSF57997">
    <property type="entry name" value="Tropomyosin"/>
    <property type="match status" value="1"/>
</dbReference>
<feature type="compositionally biased region" description="Low complexity" evidence="7">
    <location>
        <begin position="102"/>
        <end position="122"/>
    </location>
</feature>
<keyword evidence="3" id="KW-0963">Cytoplasm</keyword>
<sequence>MSFFSRKKHAPPPAPATVSVAQTPSQALAQMSSGAPASKDSSAAQQQHHHQQAPGNMRLDGPHDVIQLVRQFLDIFIISSVLPQARKSSINVHKQGSGALHAPSQSQSQQQQQQQQQQSAPQQQPPRPSFPWSAKRLALAPPIVFNKPGIAPPTSLSPSPFPRYGHALPTTSTSNGDLYLFGGLVRETPKNDLYLFNTRDYVASLVQTEGDIPSPRVGHASAIISNVLIVWGGDTKTDARARYPDRQDDGLYLFNLVSRKWTLLTMQGQAPVGRYGHAVTMAGTRFIVFGGQVDGEFLNDIWSFDLSTSVKTGTVWDYLEPTTPERPARRTGHICMTYSDRIFIFGGTDGQYHYNDTWTFDLSTRSWSELSCIGYIPSPREGHAAALVDDVIYIFGGRGVDGKDLSDLAAFKISNQRWYMFQNMGPQPSGRSGHAMAAVGPKVLVLGGESSSLSKSDDPSLIHVLDTSNISSTPMPVKVPPPQNPARKSSVPPQANQPTKLSSSPSGHVLNGSRSVSPLQSDVEDRRALSPNGSNKPVNGVVPPAGTPKAPMRPRREDDHVDLTEPTAKEVLLTRRATSPEQPLQDRAKSPHTTGSRAVSPTGTDIGQAPNMASVTMNGLGGRVSPIIDRSKPPPDGFFPTGGSPTVNGFTHHHSSSRQGSVNNVTADLLRDLKAKEVELEGVRRQMIWMKEALVKASRSGYIYTDKDGGQLEDSVESQNTELLLQFKQFKAQMQTALMEQAQRASEHVADAERVKVSASQEAAYYRAKLAAFESTNESELLQLERRRVAELESDLATLINERRTQDQKISELSDSLAVQTTLCEQAEARATDATKTAEQELDAHNRIKQRHLDLENRHTTLETQSRDRSDTLLSQTSALEQSRAEENALREQVEQLMHSREQHVHALEQARDAIGAASARASELDIQYKHAQEKIDNLETDVAELRGELEARNAEAEATRSRLTDVENSWAQSRQEADSYRALTTGGLGELLDTHRNMKSDEDRFARGHAEKIMAIENESASLRTMLQEINQAAEEAQRQLTDERRRASAFESEHSLLRSQISGLRAKLSAAVAESSRLRRDVADREETLREKSKEVADTQVRLGMLRNYFAENGVEVDEDEFPSRSKVNGTSSTATADLDRKLAEQQALREGTEQELAQALHRTKELENRIGQLASQLDHVRSTQTPSRGDDMTAESRLVQAERRFEETEKNYKERMAQMEDDYQVAVHYVKGTEKMMRRMKEELTKQKNMNTTLQSEFDAIRSGRSPIDPRLRGVNGRSTPSEEGNDQSRAQLAEAQRQLQRLHNENKDLRARLESMERELEVLRENLVSSRRESDDRLVQIEELQHDVDRLQSSLVIARGGNQETLLEKLSNENVTLRRDNEQLTHKIGLLLDVDQPTFGQGRPMSGVSIRRTSTSSSENALAFEHLSSELDDWQRQLASSMSTRRPLSGFDAEPERTRSPRS</sequence>
<feature type="region of interest" description="Disordered" evidence="7">
    <location>
        <begin position="1442"/>
        <end position="1467"/>
    </location>
</feature>
<dbReference type="GO" id="GO:0061245">
    <property type="term" value="P:establishment or maintenance of bipolar cell polarity"/>
    <property type="evidence" value="ECO:0007669"/>
    <property type="project" value="TreeGrafter"/>
</dbReference>
<dbReference type="Proteomes" id="UP001175227">
    <property type="component" value="Unassembled WGS sequence"/>
</dbReference>
<proteinExistence type="predicted"/>
<feature type="compositionally biased region" description="Polar residues" evidence="7">
    <location>
        <begin position="1250"/>
        <end position="1259"/>
    </location>
</feature>
<dbReference type="EMBL" id="JAUEPR010000008">
    <property type="protein sequence ID" value="KAK0481608.1"/>
    <property type="molecule type" value="Genomic_DNA"/>
</dbReference>
<dbReference type="GO" id="GO:0051285">
    <property type="term" value="C:cell cortex of cell tip"/>
    <property type="evidence" value="ECO:0007669"/>
    <property type="project" value="TreeGrafter"/>
</dbReference>
<keyword evidence="4" id="KW-0677">Repeat</keyword>
<feature type="compositionally biased region" description="Basic and acidic residues" evidence="7">
    <location>
        <begin position="846"/>
        <end position="871"/>
    </location>
</feature>
<organism evidence="8 9">
    <name type="scientific">Armillaria novae-zelandiae</name>
    <dbReference type="NCBI Taxonomy" id="153914"/>
    <lineage>
        <taxon>Eukaryota</taxon>
        <taxon>Fungi</taxon>
        <taxon>Dikarya</taxon>
        <taxon>Basidiomycota</taxon>
        <taxon>Agaricomycotina</taxon>
        <taxon>Agaricomycetes</taxon>
        <taxon>Agaricomycetidae</taxon>
        <taxon>Agaricales</taxon>
        <taxon>Marasmiineae</taxon>
        <taxon>Physalacriaceae</taxon>
        <taxon>Armillaria</taxon>
    </lineage>
</organism>
<feature type="region of interest" description="Disordered" evidence="7">
    <location>
        <begin position="93"/>
        <end position="132"/>
    </location>
</feature>
<feature type="coiled-coil region" evidence="6">
    <location>
        <begin position="1014"/>
        <end position="1055"/>
    </location>
</feature>
<feature type="compositionally biased region" description="Basic residues" evidence="7">
    <location>
        <begin position="1"/>
        <end position="10"/>
    </location>
</feature>
<dbReference type="PANTHER" id="PTHR23244">
    <property type="entry name" value="KELCH REPEAT DOMAIN"/>
    <property type="match status" value="1"/>
</dbReference>
<evidence type="ECO:0000313" key="9">
    <source>
        <dbReference type="Proteomes" id="UP001175227"/>
    </source>
</evidence>